<keyword evidence="1" id="KW-1133">Transmembrane helix</keyword>
<dbReference type="InParanoid" id="G0R077"/>
<dbReference type="PANTHER" id="PTHR40849:SF2">
    <property type="entry name" value="RGS DOMAIN-CONTAINING PROTEIN"/>
    <property type="match status" value="1"/>
</dbReference>
<feature type="transmembrane region" description="Helical" evidence="1">
    <location>
        <begin position="87"/>
        <end position="106"/>
    </location>
</feature>
<sequence>MAQVYQYILKFRLAEDEQEKERDVKLKIAKKIKAKINKKIENLALEGKNVTIKDLAKEYNLDEYDDEYKDKPCCPSINFKRGGGVKILVIWDIFSFGLAVLFFYQSYKIEAYNFMEAKGHVYFTKWIYSCLSLPFLFFNLPLLNSLVNRAKPTGYDQWGNTVPIKANINYIDDDDDDDDDYLLDDIDLEQQTDTKQSESNNK</sequence>
<accession>G0R077</accession>
<name>G0R077_ICHMU</name>
<dbReference type="AlphaFoldDB" id="G0R077"/>
<dbReference type="Proteomes" id="UP000008983">
    <property type="component" value="Unassembled WGS sequence"/>
</dbReference>
<gene>
    <name evidence="2" type="ORF">IMG5_162400</name>
</gene>
<evidence type="ECO:0000313" key="3">
    <source>
        <dbReference type="Proteomes" id="UP000008983"/>
    </source>
</evidence>
<proteinExistence type="predicted"/>
<dbReference type="GeneID" id="14905231"/>
<protein>
    <submittedName>
        <fullName evidence="2">Uncharacterized protein</fullName>
    </submittedName>
</protein>
<keyword evidence="1" id="KW-0812">Transmembrane</keyword>
<keyword evidence="1" id="KW-0472">Membrane</keyword>
<evidence type="ECO:0000313" key="2">
    <source>
        <dbReference type="EMBL" id="EGR29137.1"/>
    </source>
</evidence>
<organism evidence="2 3">
    <name type="scientific">Ichthyophthirius multifiliis</name>
    <name type="common">White spot disease agent</name>
    <name type="synonym">Ich</name>
    <dbReference type="NCBI Taxonomy" id="5932"/>
    <lineage>
        <taxon>Eukaryota</taxon>
        <taxon>Sar</taxon>
        <taxon>Alveolata</taxon>
        <taxon>Ciliophora</taxon>
        <taxon>Intramacronucleata</taxon>
        <taxon>Oligohymenophorea</taxon>
        <taxon>Hymenostomatida</taxon>
        <taxon>Ophryoglenina</taxon>
        <taxon>Ichthyophthirius</taxon>
    </lineage>
</organism>
<dbReference type="RefSeq" id="XP_004030373.1">
    <property type="nucleotide sequence ID" value="XM_004030325.1"/>
</dbReference>
<dbReference type="EMBL" id="GL984181">
    <property type="protein sequence ID" value="EGR29137.1"/>
    <property type="molecule type" value="Genomic_DNA"/>
</dbReference>
<keyword evidence="3" id="KW-1185">Reference proteome</keyword>
<reference evidence="2 3" key="1">
    <citation type="submission" date="2011-07" db="EMBL/GenBank/DDBJ databases">
        <authorList>
            <person name="Coyne R."/>
            <person name="Brami D."/>
            <person name="Johnson J."/>
            <person name="Hostetler J."/>
            <person name="Hannick L."/>
            <person name="Clark T."/>
            <person name="Cassidy-Hanley D."/>
            <person name="Inman J."/>
        </authorList>
    </citation>
    <scope>NUCLEOTIDE SEQUENCE [LARGE SCALE GENOMIC DNA]</scope>
    <source>
        <strain evidence="2 3">G5</strain>
    </source>
</reference>
<dbReference type="PANTHER" id="PTHR40849">
    <property type="entry name" value="C2 CALCIUM-DEPENDENT MEMBRANE TARGETING"/>
    <property type="match status" value="1"/>
</dbReference>
<feature type="transmembrane region" description="Helical" evidence="1">
    <location>
        <begin position="126"/>
        <end position="147"/>
    </location>
</feature>
<evidence type="ECO:0000256" key="1">
    <source>
        <dbReference type="SAM" id="Phobius"/>
    </source>
</evidence>
<dbReference type="OrthoDB" id="67700at2759"/>